<proteinExistence type="inferred from homology"/>
<keyword evidence="6 13" id="KW-1133">Transmembrane helix</keyword>
<dbReference type="InterPro" id="IPR001128">
    <property type="entry name" value="Cyt_P450"/>
</dbReference>
<dbReference type="PANTHER" id="PTHR24282">
    <property type="entry name" value="CYTOCHROME P450 FAMILY MEMBER"/>
    <property type="match status" value="1"/>
</dbReference>
<evidence type="ECO:0000256" key="6">
    <source>
        <dbReference type="ARBA" id="ARBA00022989"/>
    </source>
</evidence>
<feature type="transmembrane region" description="Helical" evidence="13">
    <location>
        <begin position="6"/>
        <end position="27"/>
    </location>
</feature>
<dbReference type="InterPro" id="IPR036396">
    <property type="entry name" value="Cyt_P450_sf"/>
</dbReference>
<dbReference type="GO" id="GO:0033075">
    <property type="term" value="P:isoquinoline alkaloid biosynthetic process"/>
    <property type="evidence" value="ECO:0007669"/>
    <property type="project" value="UniProtKB-ARBA"/>
</dbReference>
<dbReference type="InterPro" id="IPR002401">
    <property type="entry name" value="Cyt_P450_E_grp-I"/>
</dbReference>
<keyword evidence="10 13" id="KW-0472">Membrane</keyword>
<keyword evidence="8 11" id="KW-0408">Iron</keyword>
<dbReference type="PANTHER" id="PTHR24282:SF20">
    <property type="entry name" value="CYTOCHROME P450 CYP749A22-LIKE"/>
    <property type="match status" value="1"/>
</dbReference>
<dbReference type="InterPro" id="IPR050665">
    <property type="entry name" value="Cytochrome_P450_Monooxygen"/>
</dbReference>
<dbReference type="OrthoDB" id="1470350at2759"/>
<dbReference type="PRINTS" id="PR00463">
    <property type="entry name" value="EP450I"/>
</dbReference>
<sequence>MSVSGILETFVLVVSTCFSLYLLFALIKFLHRVWFKPIYIQRVFQSQGIKGPPYKFFHGNTKEMFNMRRESMSRPPLKLSTHNALAQIQPHIHSWIRLYGKTFLTWYGTRAQLIVTEPDLIKQILNNRDGTFTKRKIDGFIKKIFGDGLVTNRGEKWIKSRKLADHAFHAERLKGLVPTMVTEVEIMLERWRHHEGKEIEVSKEFRLLTAEVISKTAFGSNYMQGREVFDRLTKLISIFSANFNKLALPGFRTRDTIESDKLEEQMHNSILEIIKEREEKMRLGSPDGYGNDFLGLLIKANHEDDETKRITIQDMIDECKTFYNGGYETMTSLLVWSCVLLAVNTDWQEEARREVTDQLQGKKIPVPYDNSLARLKKMNMILYESLRLYPPVVNIMRIASKEVKFGQIIVPANTEVVIPPLAPHYDSTIWGEDVHLFKPERFSEGVLKATNNKLGFLAFSSGPRICVGLNFAMNEVKVALAMILQRYSFTLSPAYIHSPIQGLSSWPQHGAQIILHPL</sequence>
<evidence type="ECO:0000256" key="11">
    <source>
        <dbReference type="PIRSR" id="PIRSR602401-1"/>
    </source>
</evidence>
<evidence type="ECO:0000256" key="10">
    <source>
        <dbReference type="ARBA" id="ARBA00023136"/>
    </source>
</evidence>
<dbReference type="Gramene" id="RZC59782">
    <property type="protein sequence ID" value="RZC59782"/>
    <property type="gene ID" value="C5167_007081"/>
</dbReference>
<keyword evidence="7 12" id="KW-0560">Oxidoreductase</keyword>
<dbReference type="STRING" id="3469.A0A4Y7JI92"/>
<accession>A0A4Y7JI92</accession>
<comment type="cofactor">
    <cofactor evidence="11">
        <name>heme</name>
        <dbReference type="ChEBI" id="CHEBI:30413"/>
    </cofactor>
</comment>
<evidence type="ECO:0000256" key="3">
    <source>
        <dbReference type="ARBA" id="ARBA00022617"/>
    </source>
</evidence>
<evidence type="ECO:0000256" key="2">
    <source>
        <dbReference type="ARBA" id="ARBA00010617"/>
    </source>
</evidence>
<evidence type="ECO:0000313" key="14">
    <source>
        <dbReference type="EMBL" id="RZC59782.1"/>
    </source>
</evidence>
<dbReference type="PROSITE" id="PS00086">
    <property type="entry name" value="CYTOCHROME_P450"/>
    <property type="match status" value="1"/>
</dbReference>
<keyword evidence="5 11" id="KW-0479">Metal-binding</keyword>
<dbReference type="OMA" id="YGPSIAM"/>
<protein>
    <recommendedName>
        <fullName evidence="16">Cytochrome P450</fullName>
    </recommendedName>
</protein>
<keyword evidence="15" id="KW-1185">Reference proteome</keyword>
<evidence type="ECO:0000256" key="5">
    <source>
        <dbReference type="ARBA" id="ARBA00022723"/>
    </source>
</evidence>
<name>A0A4Y7JI92_PAPSO</name>
<dbReference type="PRINTS" id="PR00385">
    <property type="entry name" value="P450"/>
</dbReference>
<keyword evidence="9 12" id="KW-0503">Monooxygenase</keyword>
<dbReference type="Gene3D" id="1.10.630.10">
    <property type="entry name" value="Cytochrome P450"/>
    <property type="match status" value="1"/>
</dbReference>
<comment type="similarity">
    <text evidence="2 12">Belongs to the cytochrome P450 family.</text>
</comment>
<reference evidence="14 15" key="1">
    <citation type="journal article" date="2018" name="Science">
        <title>The opium poppy genome and morphinan production.</title>
        <authorList>
            <person name="Guo L."/>
            <person name="Winzer T."/>
            <person name="Yang X."/>
            <person name="Li Y."/>
            <person name="Ning Z."/>
            <person name="He Z."/>
            <person name="Teodor R."/>
            <person name="Lu Y."/>
            <person name="Bowser T.A."/>
            <person name="Graham I.A."/>
            <person name="Ye K."/>
        </authorList>
    </citation>
    <scope>NUCLEOTIDE SEQUENCE [LARGE SCALE GENOMIC DNA]</scope>
    <source>
        <strain evidence="15">cv. HN1</strain>
        <tissue evidence="14">Leaves</tissue>
    </source>
</reference>
<evidence type="ECO:0000313" key="15">
    <source>
        <dbReference type="Proteomes" id="UP000316621"/>
    </source>
</evidence>
<evidence type="ECO:0000256" key="7">
    <source>
        <dbReference type="ARBA" id="ARBA00023002"/>
    </source>
</evidence>
<dbReference type="GO" id="GO:0016020">
    <property type="term" value="C:membrane"/>
    <property type="evidence" value="ECO:0007669"/>
    <property type="project" value="UniProtKB-SubCell"/>
</dbReference>
<dbReference type="EMBL" id="CM010718">
    <property type="protein sequence ID" value="RZC59782.1"/>
    <property type="molecule type" value="Genomic_DNA"/>
</dbReference>
<dbReference type="GO" id="GO:0020037">
    <property type="term" value="F:heme binding"/>
    <property type="evidence" value="ECO:0007669"/>
    <property type="project" value="InterPro"/>
</dbReference>
<evidence type="ECO:0000256" key="8">
    <source>
        <dbReference type="ARBA" id="ARBA00023004"/>
    </source>
</evidence>
<evidence type="ECO:0000256" key="12">
    <source>
        <dbReference type="RuleBase" id="RU000461"/>
    </source>
</evidence>
<keyword evidence="3 11" id="KW-0349">Heme</keyword>
<gene>
    <name evidence="14" type="ORF">C5167_007081</name>
</gene>
<evidence type="ECO:0000256" key="9">
    <source>
        <dbReference type="ARBA" id="ARBA00023033"/>
    </source>
</evidence>
<keyword evidence="4 13" id="KW-0812">Transmembrane</keyword>
<dbReference type="Pfam" id="PF00067">
    <property type="entry name" value="p450"/>
    <property type="match status" value="1"/>
</dbReference>
<evidence type="ECO:0000256" key="13">
    <source>
        <dbReference type="SAM" id="Phobius"/>
    </source>
</evidence>
<dbReference type="GO" id="GO:0016705">
    <property type="term" value="F:oxidoreductase activity, acting on paired donors, with incorporation or reduction of molecular oxygen"/>
    <property type="evidence" value="ECO:0007669"/>
    <property type="project" value="InterPro"/>
</dbReference>
<dbReference type="GO" id="GO:0005506">
    <property type="term" value="F:iron ion binding"/>
    <property type="evidence" value="ECO:0007669"/>
    <property type="project" value="InterPro"/>
</dbReference>
<feature type="binding site" description="axial binding residue" evidence="11">
    <location>
        <position position="466"/>
    </location>
    <ligand>
        <name>heme</name>
        <dbReference type="ChEBI" id="CHEBI:30413"/>
    </ligand>
    <ligandPart>
        <name>Fe</name>
        <dbReference type="ChEBI" id="CHEBI:18248"/>
    </ligandPart>
</feature>
<dbReference type="GO" id="GO:0004497">
    <property type="term" value="F:monooxygenase activity"/>
    <property type="evidence" value="ECO:0007669"/>
    <property type="project" value="UniProtKB-KW"/>
</dbReference>
<evidence type="ECO:0008006" key="16">
    <source>
        <dbReference type="Google" id="ProtNLM"/>
    </source>
</evidence>
<dbReference type="SUPFAM" id="SSF48264">
    <property type="entry name" value="Cytochrome P450"/>
    <property type="match status" value="1"/>
</dbReference>
<dbReference type="AlphaFoldDB" id="A0A4Y7JI92"/>
<evidence type="ECO:0000256" key="1">
    <source>
        <dbReference type="ARBA" id="ARBA00004370"/>
    </source>
</evidence>
<dbReference type="InterPro" id="IPR017972">
    <property type="entry name" value="Cyt_P450_CS"/>
</dbReference>
<dbReference type="Proteomes" id="UP000316621">
    <property type="component" value="Chromosome 4"/>
</dbReference>
<organism evidence="14 15">
    <name type="scientific">Papaver somniferum</name>
    <name type="common">Opium poppy</name>
    <dbReference type="NCBI Taxonomy" id="3469"/>
    <lineage>
        <taxon>Eukaryota</taxon>
        <taxon>Viridiplantae</taxon>
        <taxon>Streptophyta</taxon>
        <taxon>Embryophyta</taxon>
        <taxon>Tracheophyta</taxon>
        <taxon>Spermatophyta</taxon>
        <taxon>Magnoliopsida</taxon>
        <taxon>Ranunculales</taxon>
        <taxon>Papaveraceae</taxon>
        <taxon>Papaveroideae</taxon>
        <taxon>Papaver</taxon>
    </lineage>
</organism>
<comment type="subcellular location">
    <subcellularLocation>
        <location evidence="1">Membrane</location>
    </subcellularLocation>
</comment>
<evidence type="ECO:0000256" key="4">
    <source>
        <dbReference type="ARBA" id="ARBA00022692"/>
    </source>
</evidence>